<sequence length="129" mass="14795">MAREKESSENLFDLIDRAPRQQELLEKQQEAQLKIAQNPLVALEIIPQSTPYLEWKGARDSYFLKVSAVIDRVVILNININQGRSCSLYPTPKDVTLVKNQSVSYEILCENQPLAIEVVTNLGKRFFQF</sequence>
<proteinExistence type="predicted"/>
<evidence type="ECO:0000313" key="2">
    <source>
        <dbReference type="Proteomes" id="UP000005010"/>
    </source>
</evidence>
<accession>I0EML5</accession>
<dbReference type="KEGG" id="hce:HCW_04585"/>
<reference evidence="2" key="1">
    <citation type="submission" date="2012-04" db="EMBL/GenBank/DDBJ databases">
        <title>Complete genome sequence of Helicobacter cetorum strain MIT 00-7128.</title>
        <authorList>
            <person name="Kersulyte D."/>
            <person name="Berg D.E."/>
        </authorList>
    </citation>
    <scope>NUCLEOTIDE SEQUENCE [LARGE SCALE GENOMIC DNA]</scope>
    <source>
        <strain evidence="2">MIT 00-7128</strain>
    </source>
</reference>
<keyword evidence="2" id="KW-1185">Reference proteome</keyword>
<dbReference type="Proteomes" id="UP000005010">
    <property type="component" value="Chromosome"/>
</dbReference>
<dbReference type="HOGENOM" id="CLU_1784213_0_0_7"/>
<gene>
    <name evidence="1" type="ordered locus">HCW_04585</name>
</gene>
<organism evidence="1 2">
    <name type="scientific">Helicobacter cetorum (strain ATCC BAA-429 / MIT 00-7128)</name>
    <dbReference type="NCBI Taxonomy" id="182217"/>
    <lineage>
        <taxon>Bacteria</taxon>
        <taxon>Pseudomonadati</taxon>
        <taxon>Campylobacterota</taxon>
        <taxon>Epsilonproteobacteria</taxon>
        <taxon>Campylobacterales</taxon>
        <taxon>Helicobacteraceae</taxon>
        <taxon>Helicobacter</taxon>
    </lineage>
</organism>
<name>I0EML5_HELC0</name>
<protein>
    <submittedName>
        <fullName evidence="1">Uncharacterized protein</fullName>
    </submittedName>
</protein>
<dbReference type="STRING" id="182217.HCW_04585"/>
<dbReference type="PATRIC" id="fig|182217.3.peg.978"/>
<dbReference type="EMBL" id="CP003479">
    <property type="protein sequence ID" value="AFI04184.1"/>
    <property type="molecule type" value="Genomic_DNA"/>
</dbReference>
<evidence type="ECO:0000313" key="1">
    <source>
        <dbReference type="EMBL" id="AFI04184.1"/>
    </source>
</evidence>
<dbReference type="AlphaFoldDB" id="I0EML5"/>